<evidence type="ECO:0000313" key="3">
    <source>
        <dbReference type="EMBL" id="RMX42097.1"/>
    </source>
</evidence>
<sequence length="293" mass="32834">MAGPPQHQRRGVGGGISQTFGSCMYCLKCKETPSEKVFLIFTLKNLHRIMTRKEMMEYFGVSEHNEVPEYDVIIPYHSKESGKFVSLSLGQSRHRRSVGESEVTHYKLAAFGQELHVTLTRNGILMNHGLTVKTQNADGTMTSRPVPENTFYLGHVSSDPGSVVAVSELGGLTGIVRTSRDTLLIRPLPARLARHVTDNFETLPHLVIKISVMPRLRQRRSLDSGVKKYLEAALVVLTDMENKYGYNGTVQRLLVMANIVAGLFQDESIGATKIRYSINRILVLRPQEVRKNK</sequence>
<dbReference type="Pfam" id="PF01562">
    <property type="entry name" value="Pep_M12B_propep"/>
    <property type="match status" value="1"/>
</dbReference>
<evidence type="ECO:0000313" key="4">
    <source>
        <dbReference type="Proteomes" id="UP000275408"/>
    </source>
</evidence>
<dbReference type="OrthoDB" id="5984516at2759"/>
<evidence type="ECO:0000256" key="1">
    <source>
        <dbReference type="ARBA" id="ARBA00023157"/>
    </source>
</evidence>
<proteinExistence type="predicted"/>
<evidence type="ECO:0000259" key="2">
    <source>
        <dbReference type="Pfam" id="PF01562"/>
    </source>
</evidence>
<name>A0A3M6TL02_POCDA</name>
<dbReference type="InterPro" id="IPR002870">
    <property type="entry name" value="Peptidase_M12B_N"/>
</dbReference>
<dbReference type="PANTHER" id="PTHR11905">
    <property type="entry name" value="ADAM A DISINTEGRIN AND METALLOPROTEASE DOMAIN"/>
    <property type="match status" value="1"/>
</dbReference>
<feature type="domain" description="Peptidase M12B propeptide" evidence="2">
    <location>
        <begin position="71"/>
        <end position="156"/>
    </location>
</feature>
<keyword evidence="1" id="KW-1015">Disulfide bond</keyword>
<keyword evidence="4" id="KW-1185">Reference proteome</keyword>
<dbReference type="PANTHER" id="PTHR11905:SF256">
    <property type="entry name" value="PEPTIDASE M12B DOMAIN-CONTAINING PROTEIN"/>
    <property type="match status" value="1"/>
</dbReference>
<accession>A0A3M6TL02</accession>
<dbReference type="Proteomes" id="UP000275408">
    <property type="component" value="Unassembled WGS sequence"/>
</dbReference>
<organism evidence="3 4">
    <name type="scientific">Pocillopora damicornis</name>
    <name type="common">Cauliflower coral</name>
    <name type="synonym">Millepora damicornis</name>
    <dbReference type="NCBI Taxonomy" id="46731"/>
    <lineage>
        <taxon>Eukaryota</taxon>
        <taxon>Metazoa</taxon>
        <taxon>Cnidaria</taxon>
        <taxon>Anthozoa</taxon>
        <taxon>Hexacorallia</taxon>
        <taxon>Scleractinia</taxon>
        <taxon>Astrocoeniina</taxon>
        <taxon>Pocilloporidae</taxon>
        <taxon>Pocillopora</taxon>
    </lineage>
</organism>
<reference evidence="3 4" key="1">
    <citation type="journal article" date="2018" name="Sci. Rep.">
        <title>Comparative analysis of the Pocillopora damicornis genome highlights role of immune system in coral evolution.</title>
        <authorList>
            <person name="Cunning R."/>
            <person name="Bay R.A."/>
            <person name="Gillette P."/>
            <person name="Baker A.C."/>
            <person name="Traylor-Knowles N."/>
        </authorList>
    </citation>
    <scope>NUCLEOTIDE SEQUENCE [LARGE SCALE GENOMIC DNA]</scope>
    <source>
        <strain evidence="3">RSMAS</strain>
        <tissue evidence="3">Whole animal</tissue>
    </source>
</reference>
<protein>
    <recommendedName>
        <fullName evidence="2">Peptidase M12B propeptide domain-containing protein</fullName>
    </recommendedName>
</protein>
<comment type="caution">
    <text evidence="3">The sequence shown here is derived from an EMBL/GenBank/DDBJ whole genome shotgun (WGS) entry which is preliminary data.</text>
</comment>
<dbReference type="EMBL" id="RCHS01003423">
    <property type="protein sequence ID" value="RMX42097.1"/>
    <property type="molecule type" value="Genomic_DNA"/>
</dbReference>
<dbReference type="AlphaFoldDB" id="A0A3M6TL02"/>
<gene>
    <name evidence="3" type="ORF">pdam_00001303</name>
</gene>